<evidence type="ECO:0000313" key="1">
    <source>
        <dbReference type="EMBL" id="MET4717226.1"/>
    </source>
</evidence>
<keyword evidence="2" id="KW-1185">Reference proteome</keyword>
<sequence length="81" mass="8971">MRHGRGFGIVADQNGIQHLLADAFRRLLAERVFSRLAQRLAPFFLDVPEGDLAGPVPDKSFVVLKLDIEAVDLHRGQPQAP</sequence>
<proteinExistence type="predicted"/>
<evidence type="ECO:0000313" key="2">
    <source>
        <dbReference type="Proteomes" id="UP001549291"/>
    </source>
</evidence>
<dbReference type="EMBL" id="JBEPTQ010000002">
    <property type="protein sequence ID" value="MET4717226.1"/>
    <property type="molecule type" value="Genomic_DNA"/>
</dbReference>
<reference evidence="1 2" key="1">
    <citation type="submission" date="2024-06" db="EMBL/GenBank/DDBJ databases">
        <title>Genomic Encyclopedia of Type Strains, Phase V (KMG-V): Genome sequencing to study the core and pangenomes of soil and plant-associated prokaryotes.</title>
        <authorList>
            <person name="Whitman W."/>
        </authorList>
    </citation>
    <scope>NUCLEOTIDE SEQUENCE [LARGE SCALE GENOMIC DNA]</scope>
    <source>
        <strain evidence="1 2">USDA 160</strain>
    </source>
</reference>
<dbReference type="Proteomes" id="UP001549291">
    <property type="component" value="Unassembled WGS sequence"/>
</dbReference>
<comment type="caution">
    <text evidence="1">The sequence shown here is derived from an EMBL/GenBank/DDBJ whole genome shotgun (WGS) entry which is preliminary data.</text>
</comment>
<name>A0ABV2RJX0_BRAJP</name>
<accession>A0ABV2RJX0</accession>
<organism evidence="1 2">
    <name type="scientific">Bradyrhizobium japonicum</name>
    <dbReference type="NCBI Taxonomy" id="375"/>
    <lineage>
        <taxon>Bacteria</taxon>
        <taxon>Pseudomonadati</taxon>
        <taxon>Pseudomonadota</taxon>
        <taxon>Alphaproteobacteria</taxon>
        <taxon>Hyphomicrobiales</taxon>
        <taxon>Nitrobacteraceae</taxon>
        <taxon>Bradyrhizobium</taxon>
    </lineage>
</organism>
<protein>
    <submittedName>
        <fullName evidence="1">Uncharacterized protein</fullName>
    </submittedName>
</protein>
<gene>
    <name evidence="1" type="ORF">ABIF63_001332</name>
</gene>